<dbReference type="EMBL" id="QLTK01000051">
    <property type="protein sequence ID" value="RAS16057.1"/>
    <property type="molecule type" value="Genomic_DNA"/>
</dbReference>
<gene>
    <name evidence="1" type="ORF">BX591_15114</name>
</gene>
<protein>
    <submittedName>
        <fullName evidence="1">Uncharacterized protein</fullName>
    </submittedName>
</protein>
<proteinExistence type="predicted"/>
<reference evidence="1 2" key="1">
    <citation type="submission" date="2018-06" db="EMBL/GenBank/DDBJ databases">
        <title>Genomic Encyclopedia of Type Strains, Phase III (KMG-III): the genomes of soil and plant-associated and newly described type strains.</title>
        <authorList>
            <person name="Whitman W."/>
        </authorList>
    </citation>
    <scope>NUCLEOTIDE SEQUENCE [LARGE SCALE GENOMIC DNA]</scope>
    <source>
        <strain evidence="1 2">LMG 23644</strain>
    </source>
</reference>
<comment type="caution">
    <text evidence="1">The sequence shown here is derived from an EMBL/GenBank/DDBJ whole genome shotgun (WGS) entry which is preliminary data.</text>
</comment>
<evidence type="ECO:0000313" key="2">
    <source>
        <dbReference type="Proteomes" id="UP000248918"/>
    </source>
</evidence>
<dbReference type="AlphaFoldDB" id="A0A329B7T3"/>
<sequence>MTDEIERLAQLALRAIRPRFEIWAGDNGYSVERSDKGDPGSKYASLATQAAFEGWCGALFDSVDNTGV</sequence>
<name>A0A329B7T3_9BURK</name>
<dbReference type="Proteomes" id="UP000248918">
    <property type="component" value="Unassembled WGS sequence"/>
</dbReference>
<evidence type="ECO:0000313" key="1">
    <source>
        <dbReference type="EMBL" id="RAS16057.1"/>
    </source>
</evidence>
<organism evidence="1 2">
    <name type="scientific">Paraburkholderia bryophila</name>
    <dbReference type="NCBI Taxonomy" id="420952"/>
    <lineage>
        <taxon>Bacteria</taxon>
        <taxon>Pseudomonadati</taxon>
        <taxon>Pseudomonadota</taxon>
        <taxon>Betaproteobacteria</taxon>
        <taxon>Burkholderiales</taxon>
        <taxon>Burkholderiaceae</taxon>
        <taxon>Paraburkholderia</taxon>
    </lineage>
</organism>
<accession>A0A329B7T3</accession>
<dbReference type="RefSeq" id="WP_111935865.1">
    <property type="nucleotide sequence ID" value="NZ_QLTK01000051.1"/>
</dbReference>